<protein>
    <submittedName>
        <fullName evidence="1">Uncharacterized protein</fullName>
    </submittedName>
</protein>
<dbReference type="GeneID" id="5055220"/>
<dbReference type="RefSeq" id="WP_011900714.1">
    <property type="nucleotide sequence ID" value="NZ_JAAVJF010000002.1"/>
</dbReference>
<name>A0A7L4PC85_9CREN</name>
<evidence type="ECO:0000313" key="1">
    <source>
        <dbReference type="EMBL" id="NYR15476.1"/>
    </source>
</evidence>
<keyword evidence="2" id="KW-1185">Reference proteome</keyword>
<dbReference type="InterPro" id="IPR054230">
    <property type="entry name" value="DUF6955"/>
</dbReference>
<gene>
    <name evidence="1" type="ORF">HC235_05855</name>
</gene>
<dbReference type="EMBL" id="JAAVJF010000002">
    <property type="protein sequence ID" value="NYR15476.1"/>
    <property type="molecule type" value="Genomic_DNA"/>
</dbReference>
<accession>A0A7L4PC85</accession>
<comment type="caution">
    <text evidence="1">The sequence shown here is derived from an EMBL/GenBank/DDBJ whole genome shotgun (WGS) entry which is preliminary data.</text>
</comment>
<reference evidence="1 2" key="1">
    <citation type="journal article" date="2020" name="Nat. Commun.">
        <title>The structures of two archaeal type IV pili illuminate evolutionary relationships.</title>
        <authorList>
            <person name="Wang F."/>
            <person name="Baquero D.P."/>
            <person name="Su Z."/>
            <person name="Beltran L.C."/>
            <person name="Prangishvili D."/>
            <person name="Krupovic M."/>
            <person name="Egelman E.H."/>
        </authorList>
    </citation>
    <scope>NUCLEOTIDE SEQUENCE [LARGE SCALE GENOMIC DNA]</scope>
    <source>
        <strain evidence="1 2">2GA</strain>
    </source>
</reference>
<sequence length="117" mass="13172">MSSGVYKIGLLIDEKRYEAIKNLPFASKMKSMFGGEIRMLEVEVDEDTAKKILAAFPSARVDARGFLEDLPVAFKRALFEAVVETKSVGKEAFEKVFQKIDQIKEAAKKEKEYVPPP</sequence>
<evidence type="ECO:0000313" key="2">
    <source>
        <dbReference type="Proteomes" id="UP000554766"/>
    </source>
</evidence>
<dbReference type="Proteomes" id="UP000554766">
    <property type="component" value="Unassembled WGS sequence"/>
</dbReference>
<organism evidence="1 2">
    <name type="scientific">Pyrobaculum arsenaticum</name>
    <dbReference type="NCBI Taxonomy" id="121277"/>
    <lineage>
        <taxon>Archaea</taxon>
        <taxon>Thermoproteota</taxon>
        <taxon>Thermoprotei</taxon>
        <taxon>Thermoproteales</taxon>
        <taxon>Thermoproteaceae</taxon>
        <taxon>Pyrobaculum</taxon>
    </lineage>
</organism>
<dbReference type="OMA" id="FGGEIRM"/>
<dbReference type="AlphaFoldDB" id="A0A7L4PC85"/>
<proteinExistence type="predicted"/>
<dbReference type="Pfam" id="PF22271">
    <property type="entry name" value="DUF6955"/>
    <property type="match status" value="1"/>
</dbReference>